<feature type="non-terminal residue" evidence="1">
    <location>
        <position position="1"/>
    </location>
</feature>
<dbReference type="EMBL" id="CAJMWY010001317">
    <property type="protein sequence ID" value="CAE6464276.1"/>
    <property type="molecule type" value="Genomic_DNA"/>
</dbReference>
<sequence length="81" mass="8940">GLPLYLSSSSYHHLSHPLVRSRERILPCPTDILTIATGLTPRETITVRVIMVALPQTRIRTIIGKSIPPILVVFSSRIVAV</sequence>
<proteinExistence type="predicted"/>
<evidence type="ECO:0000313" key="1">
    <source>
        <dbReference type="EMBL" id="CAE6464276.1"/>
    </source>
</evidence>
<accession>A0A8H3BUL0</accession>
<name>A0A8H3BUL0_9AGAM</name>
<evidence type="ECO:0000313" key="2">
    <source>
        <dbReference type="Proteomes" id="UP000663861"/>
    </source>
</evidence>
<dbReference type="OrthoDB" id="418242at2759"/>
<reference evidence="1" key="1">
    <citation type="submission" date="2021-01" db="EMBL/GenBank/DDBJ databases">
        <authorList>
            <person name="Kaushik A."/>
        </authorList>
    </citation>
    <scope>NUCLEOTIDE SEQUENCE</scope>
    <source>
        <strain evidence="1">AG4-RS23</strain>
    </source>
</reference>
<gene>
    <name evidence="1" type="ORF">RDB_LOCUS72764</name>
</gene>
<dbReference type="Proteomes" id="UP000663861">
    <property type="component" value="Unassembled WGS sequence"/>
</dbReference>
<protein>
    <submittedName>
        <fullName evidence="1">Uncharacterized protein</fullName>
    </submittedName>
</protein>
<organism evidence="1 2">
    <name type="scientific">Rhizoctonia solani</name>
    <dbReference type="NCBI Taxonomy" id="456999"/>
    <lineage>
        <taxon>Eukaryota</taxon>
        <taxon>Fungi</taxon>
        <taxon>Dikarya</taxon>
        <taxon>Basidiomycota</taxon>
        <taxon>Agaricomycotina</taxon>
        <taxon>Agaricomycetes</taxon>
        <taxon>Cantharellales</taxon>
        <taxon>Ceratobasidiaceae</taxon>
        <taxon>Rhizoctonia</taxon>
    </lineage>
</organism>
<comment type="caution">
    <text evidence="1">The sequence shown here is derived from an EMBL/GenBank/DDBJ whole genome shotgun (WGS) entry which is preliminary data.</text>
</comment>
<dbReference type="AlphaFoldDB" id="A0A8H3BUL0"/>